<name>A0A2P9AVG2_9HYPH</name>
<keyword evidence="2" id="KW-1185">Reference proteome</keyword>
<dbReference type="AlphaFoldDB" id="A0A2P9AVG2"/>
<proteinExistence type="predicted"/>
<protein>
    <submittedName>
        <fullName evidence="1">Uncharacterized protein</fullName>
    </submittedName>
</protein>
<dbReference type="Proteomes" id="UP000245698">
    <property type="component" value="Unassembled WGS sequence"/>
</dbReference>
<organism evidence="1 2">
    <name type="scientific">Mesorhizobium delmotii</name>
    <dbReference type="NCBI Taxonomy" id="1631247"/>
    <lineage>
        <taxon>Bacteria</taxon>
        <taxon>Pseudomonadati</taxon>
        <taxon>Pseudomonadota</taxon>
        <taxon>Alphaproteobacteria</taxon>
        <taxon>Hyphomicrobiales</taxon>
        <taxon>Phyllobacteriaceae</taxon>
        <taxon>Mesorhizobium</taxon>
    </lineage>
</organism>
<sequence length="39" mass="3917">MGDAITALAFDGQVDHNGVHYFVYSLTGSAAGTAGLAFA</sequence>
<evidence type="ECO:0000313" key="2">
    <source>
        <dbReference type="Proteomes" id="UP000245698"/>
    </source>
</evidence>
<dbReference type="EMBL" id="FUIG01000070">
    <property type="protein sequence ID" value="SJM35130.1"/>
    <property type="molecule type" value="Genomic_DNA"/>
</dbReference>
<accession>A0A2P9AVG2</accession>
<gene>
    <name evidence="1" type="ORF">BQ8482_60141</name>
</gene>
<evidence type="ECO:0000313" key="1">
    <source>
        <dbReference type="EMBL" id="SJM35130.1"/>
    </source>
</evidence>
<reference evidence="2" key="1">
    <citation type="submission" date="2016-12" db="EMBL/GenBank/DDBJ databases">
        <authorList>
            <person name="Brunel B."/>
        </authorList>
    </citation>
    <scope>NUCLEOTIDE SEQUENCE [LARGE SCALE GENOMIC DNA]</scope>
</reference>